<protein>
    <submittedName>
        <fullName evidence="2">Putative secreted protein</fullName>
    </submittedName>
</protein>
<dbReference type="EMBL" id="GGFK01014125">
    <property type="protein sequence ID" value="MBW47446.1"/>
    <property type="molecule type" value="Transcribed_RNA"/>
</dbReference>
<dbReference type="AlphaFoldDB" id="A0A2M4B328"/>
<proteinExistence type="predicted"/>
<reference evidence="2" key="1">
    <citation type="submission" date="2018-01" db="EMBL/GenBank/DDBJ databases">
        <title>An insight into the sialome of Amazonian anophelines.</title>
        <authorList>
            <person name="Ribeiro J.M."/>
            <person name="Scarpassa V."/>
            <person name="Calvo E."/>
        </authorList>
    </citation>
    <scope>NUCLEOTIDE SEQUENCE</scope>
    <source>
        <tissue evidence="2">Salivary glands</tissue>
    </source>
</reference>
<keyword evidence="1" id="KW-0732">Signal</keyword>
<accession>A0A2M4B328</accession>
<evidence type="ECO:0000313" key="2">
    <source>
        <dbReference type="EMBL" id="MBW47446.1"/>
    </source>
</evidence>
<evidence type="ECO:0000256" key="1">
    <source>
        <dbReference type="SAM" id="SignalP"/>
    </source>
</evidence>
<feature type="chain" id="PRO_5014934641" evidence="1">
    <location>
        <begin position="27"/>
        <end position="81"/>
    </location>
</feature>
<name>A0A2M4B328_9DIPT</name>
<sequence length="81" mass="9463">MRDGGGVVLVVLAASLWRFGPRCIHAHSCSPGWLARVQRSMTRFLRMLGHMLERKRRYQKSYTSQITMRRSSHYRNLAIES</sequence>
<organism evidence="2">
    <name type="scientific">Anopheles triannulatus</name>
    <dbReference type="NCBI Taxonomy" id="58253"/>
    <lineage>
        <taxon>Eukaryota</taxon>
        <taxon>Metazoa</taxon>
        <taxon>Ecdysozoa</taxon>
        <taxon>Arthropoda</taxon>
        <taxon>Hexapoda</taxon>
        <taxon>Insecta</taxon>
        <taxon>Pterygota</taxon>
        <taxon>Neoptera</taxon>
        <taxon>Endopterygota</taxon>
        <taxon>Diptera</taxon>
        <taxon>Nematocera</taxon>
        <taxon>Culicoidea</taxon>
        <taxon>Culicidae</taxon>
        <taxon>Anophelinae</taxon>
        <taxon>Anopheles</taxon>
    </lineage>
</organism>
<feature type="signal peptide" evidence="1">
    <location>
        <begin position="1"/>
        <end position="26"/>
    </location>
</feature>